<sequence length="159" mass="17942">MDPQMGLFLSKSDSTQSAAVCGTYPIGLQIVPGLAFLLKQGRIKSPCDRMHELATTVPGSCNAIARTISLRLDRGPHFLFQNKNTLSDSIIRWKEFKEQIHSNRNVMRPMVLITKDLYVQDLNHHRVQAGARWPKWLEREFTAGRSRGSNPTSATRLPV</sequence>
<protein>
    <submittedName>
        <fullName evidence="1">Uncharacterized protein</fullName>
    </submittedName>
</protein>
<dbReference type="RefSeq" id="XP_009168948.1">
    <property type="nucleotide sequence ID" value="XM_009170684.1"/>
</dbReference>
<dbReference type="GeneID" id="20319807"/>
<reference evidence="1 2" key="1">
    <citation type="submission" date="2013-11" db="EMBL/GenBank/DDBJ databases">
        <title>Opisthorchis viverrini - life in the bile duct.</title>
        <authorList>
            <person name="Young N.D."/>
            <person name="Nagarajan N."/>
            <person name="Lin S.J."/>
            <person name="Korhonen P.K."/>
            <person name="Jex A.R."/>
            <person name="Hall R.S."/>
            <person name="Safavi-Hemami H."/>
            <person name="Kaewkong W."/>
            <person name="Bertrand D."/>
            <person name="Gao S."/>
            <person name="Seet Q."/>
            <person name="Wongkham S."/>
            <person name="Teh B.T."/>
            <person name="Wongkham C."/>
            <person name="Intapan P.M."/>
            <person name="Maleewong W."/>
            <person name="Yang X."/>
            <person name="Hu M."/>
            <person name="Wang Z."/>
            <person name="Hofmann A."/>
            <person name="Sternberg P.W."/>
            <person name="Tan P."/>
            <person name="Wang J."/>
            <person name="Gasser R.B."/>
        </authorList>
    </citation>
    <scope>NUCLEOTIDE SEQUENCE [LARGE SCALE GENOMIC DNA]</scope>
</reference>
<organism evidence="1 2">
    <name type="scientific">Opisthorchis viverrini</name>
    <name type="common">Southeast Asian liver fluke</name>
    <dbReference type="NCBI Taxonomy" id="6198"/>
    <lineage>
        <taxon>Eukaryota</taxon>
        <taxon>Metazoa</taxon>
        <taxon>Spiralia</taxon>
        <taxon>Lophotrochozoa</taxon>
        <taxon>Platyhelminthes</taxon>
        <taxon>Trematoda</taxon>
        <taxon>Digenea</taxon>
        <taxon>Opisthorchiida</taxon>
        <taxon>Opisthorchiata</taxon>
        <taxon>Opisthorchiidae</taxon>
        <taxon>Opisthorchis</taxon>
    </lineage>
</organism>
<keyword evidence="2" id="KW-1185">Reference proteome</keyword>
<dbReference type="AlphaFoldDB" id="A0A074ZVA7"/>
<dbReference type="CTD" id="20319807"/>
<dbReference type="KEGG" id="ovi:T265_05625"/>
<evidence type="ECO:0000313" key="1">
    <source>
        <dbReference type="EMBL" id="KER27300.1"/>
    </source>
</evidence>
<dbReference type="EMBL" id="KL596726">
    <property type="protein sequence ID" value="KER27300.1"/>
    <property type="molecule type" value="Genomic_DNA"/>
</dbReference>
<dbReference type="Proteomes" id="UP000054324">
    <property type="component" value="Unassembled WGS sequence"/>
</dbReference>
<gene>
    <name evidence="1" type="ORF">T265_05625</name>
</gene>
<evidence type="ECO:0000313" key="2">
    <source>
        <dbReference type="Proteomes" id="UP000054324"/>
    </source>
</evidence>
<proteinExistence type="predicted"/>
<name>A0A074ZVA7_OPIVI</name>
<accession>A0A074ZVA7</accession>